<feature type="transmembrane region" description="Helical" evidence="1">
    <location>
        <begin position="108"/>
        <end position="127"/>
    </location>
</feature>
<feature type="transmembrane region" description="Helical" evidence="1">
    <location>
        <begin position="85"/>
        <end position="102"/>
    </location>
</feature>
<organism evidence="2 3">
    <name type="scientific">Draconibacterium halophilum</name>
    <dbReference type="NCBI Taxonomy" id="2706887"/>
    <lineage>
        <taxon>Bacteria</taxon>
        <taxon>Pseudomonadati</taxon>
        <taxon>Bacteroidota</taxon>
        <taxon>Bacteroidia</taxon>
        <taxon>Marinilabiliales</taxon>
        <taxon>Prolixibacteraceae</taxon>
        <taxon>Draconibacterium</taxon>
    </lineage>
</organism>
<keyword evidence="1" id="KW-1133">Transmembrane helix</keyword>
<evidence type="ECO:0000256" key="1">
    <source>
        <dbReference type="SAM" id="Phobius"/>
    </source>
</evidence>
<keyword evidence="1" id="KW-0812">Transmembrane</keyword>
<dbReference type="RefSeq" id="WP_163344754.1">
    <property type="nucleotide sequence ID" value="NZ_CP048409.1"/>
</dbReference>
<protein>
    <submittedName>
        <fullName evidence="2">Uncharacterized protein</fullName>
    </submittedName>
</protein>
<dbReference type="AlphaFoldDB" id="A0A6C0R8R3"/>
<proteinExistence type="predicted"/>
<evidence type="ECO:0000313" key="2">
    <source>
        <dbReference type="EMBL" id="QIA06824.1"/>
    </source>
</evidence>
<dbReference type="KEGG" id="drc:G0Q07_03335"/>
<accession>A0A6C0R8R3</accession>
<sequence>MKKIKLYRPNETFNKNHAYKILVDEEKVAELKNGEEETIELVDDKSCLQAKNLWCGSKKLIISDSDKDETVKVCGNKFLNKQMPFIGTLFPLTGIVFFSGSNELLKNIGIVILIILLLGIIATLTIWRNKWLNVNKE</sequence>
<reference evidence="2 3" key="1">
    <citation type="submission" date="2020-02" db="EMBL/GenBank/DDBJ databases">
        <title>Genome sequencing for Draconibacterium sp. strain M1.</title>
        <authorList>
            <person name="Park S.-J."/>
        </authorList>
    </citation>
    <scope>NUCLEOTIDE SEQUENCE [LARGE SCALE GENOMIC DNA]</scope>
    <source>
        <strain evidence="2 3">M1</strain>
    </source>
</reference>
<keyword evidence="3" id="KW-1185">Reference proteome</keyword>
<name>A0A6C0R8R3_9BACT</name>
<dbReference type="EMBL" id="CP048409">
    <property type="protein sequence ID" value="QIA06824.1"/>
    <property type="molecule type" value="Genomic_DNA"/>
</dbReference>
<keyword evidence="1" id="KW-0472">Membrane</keyword>
<gene>
    <name evidence="2" type="ORF">G0Q07_03335</name>
</gene>
<evidence type="ECO:0000313" key="3">
    <source>
        <dbReference type="Proteomes" id="UP000474630"/>
    </source>
</evidence>
<dbReference type="Proteomes" id="UP000474630">
    <property type="component" value="Chromosome"/>
</dbReference>